<dbReference type="AlphaFoldDB" id="A0A9D2JEC2"/>
<proteinExistence type="predicted"/>
<feature type="transmembrane region" description="Helical" evidence="1">
    <location>
        <begin position="457"/>
        <end position="489"/>
    </location>
</feature>
<dbReference type="EMBL" id="DXBM01000053">
    <property type="protein sequence ID" value="HIZ46671.1"/>
    <property type="molecule type" value="Genomic_DNA"/>
</dbReference>
<evidence type="ECO:0000313" key="2">
    <source>
        <dbReference type="EMBL" id="HIZ46671.1"/>
    </source>
</evidence>
<dbReference type="Proteomes" id="UP000824062">
    <property type="component" value="Unassembled WGS sequence"/>
</dbReference>
<feature type="transmembrane region" description="Helical" evidence="1">
    <location>
        <begin position="46"/>
        <end position="67"/>
    </location>
</feature>
<sequence>MGTRPNASLVARLELRHLRSDLRFLLFAAGVDIDEDRGFLERTYQLYLAVIGAVVVALSWAQVLSLVEGARWALGSQPGTVELALLALAPALALALWAVSDLRETPLRLAAPDIAWLARVIRPGALFAVRLVLDLAPVVACGAIGGQLLGVLALAPSPLAWAALLASLMLVARLLALVAGLARSAAPRRRRFVVSVAAGALAVLLAAALALSVPVLVFVLGLVLVPAVLAVGALLVVLALWLAARADMAFVVDDNELYAARRALRFLALANAGAYKEACRRRRLGRRRQVRRTWRFWRGPGAYVSHALVSLARDLPALLGILSWSALVVPGGALLVGLRPDVGVLLVWYLFAVTKLRDPLELAHVFRADCANRLVRPMLPAPTLCLLALDSLPAALVAAVASAIVAGGGAALLSADVLGTVALSWAMLAALVLSAGFDDPWIAARGGASPTVFLAGAASLFAVGLAGLLGTVPALACALLADALLAWLLRD</sequence>
<keyword evidence="1" id="KW-1133">Transmembrane helix</keyword>
<feature type="transmembrane region" description="Helical" evidence="1">
    <location>
        <begin position="131"/>
        <end position="153"/>
    </location>
</feature>
<feature type="transmembrane region" description="Helical" evidence="1">
    <location>
        <begin position="192"/>
        <end position="211"/>
    </location>
</feature>
<organism evidence="2 3">
    <name type="scientific">Candidatus Olsenella pullistercoris</name>
    <dbReference type="NCBI Taxonomy" id="2838712"/>
    <lineage>
        <taxon>Bacteria</taxon>
        <taxon>Bacillati</taxon>
        <taxon>Actinomycetota</taxon>
        <taxon>Coriobacteriia</taxon>
        <taxon>Coriobacteriales</taxon>
        <taxon>Atopobiaceae</taxon>
        <taxon>Olsenella</taxon>
    </lineage>
</organism>
<protein>
    <submittedName>
        <fullName evidence="2">Uncharacterized protein</fullName>
    </submittedName>
</protein>
<name>A0A9D2JEC2_9ACTN</name>
<accession>A0A9D2JEC2</accession>
<gene>
    <name evidence="2" type="ORF">IAA19_06600</name>
</gene>
<feature type="transmembrane region" description="Helical" evidence="1">
    <location>
        <begin position="315"/>
        <end position="338"/>
    </location>
</feature>
<evidence type="ECO:0000313" key="3">
    <source>
        <dbReference type="Proteomes" id="UP000824062"/>
    </source>
</evidence>
<feature type="transmembrane region" description="Helical" evidence="1">
    <location>
        <begin position="381"/>
        <end position="405"/>
    </location>
</feature>
<feature type="transmembrane region" description="Helical" evidence="1">
    <location>
        <begin position="217"/>
        <end position="242"/>
    </location>
</feature>
<reference evidence="2" key="2">
    <citation type="submission" date="2021-04" db="EMBL/GenBank/DDBJ databases">
        <authorList>
            <person name="Gilroy R."/>
        </authorList>
    </citation>
    <scope>NUCLEOTIDE SEQUENCE</scope>
    <source>
        <strain evidence="2">ChiHjej12B11-14209</strain>
    </source>
</reference>
<feature type="transmembrane region" description="Helical" evidence="1">
    <location>
        <begin position="79"/>
        <end position="99"/>
    </location>
</feature>
<evidence type="ECO:0000256" key="1">
    <source>
        <dbReference type="SAM" id="Phobius"/>
    </source>
</evidence>
<keyword evidence="1" id="KW-0472">Membrane</keyword>
<reference evidence="2" key="1">
    <citation type="journal article" date="2021" name="PeerJ">
        <title>Extensive microbial diversity within the chicken gut microbiome revealed by metagenomics and culture.</title>
        <authorList>
            <person name="Gilroy R."/>
            <person name="Ravi A."/>
            <person name="Getino M."/>
            <person name="Pursley I."/>
            <person name="Horton D.L."/>
            <person name="Alikhan N.F."/>
            <person name="Baker D."/>
            <person name="Gharbi K."/>
            <person name="Hall N."/>
            <person name="Watson M."/>
            <person name="Adriaenssens E.M."/>
            <person name="Foster-Nyarko E."/>
            <person name="Jarju S."/>
            <person name="Secka A."/>
            <person name="Antonio M."/>
            <person name="Oren A."/>
            <person name="Chaudhuri R.R."/>
            <person name="La Ragione R."/>
            <person name="Hildebrand F."/>
            <person name="Pallen M.J."/>
        </authorList>
    </citation>
    <scope>NUCLEOTIDE SEQUENCE</scope>
    <source>
        <strain evidence="2">ChiHjej12B11-14209</strain>
    </source>
</reference>
<feature type="transmembrane region" description="Helical" evidence="1">
    <location>
        <begin position="417"/>
        <end position="437"/>
    </location>
</feature>
<comment type="caution">
    <text evidence="2">The sequence shown here is derived from an EMBL/GenBank/DDBJ whole genome shotgun (WGS) entry which is preliminary data.</text>
</comment>
<keyword evidence="1" id="KW-0812">Transmembrane</keyword>
<feature type="transmembrane region" description="Helical" evidence="1">
    <location>
        <begin position="159"/>
        <end position="180"/>
    </location>
</feature>